<sequence>MGNTVSRRLKPLPDKFEEINEADLVLRRKLQIIVDSCVGVLHRNDFLDFNRDLDDADLRDLSRFLYLSFPTDWKAPNHNDDLKPYLFRSAILSLFSHIVVNSMTYIKRNALDNPFLHVITGTPGMGKSASRFPLITLLMSFGVEAVTTKRAGECPFVFSLAEQSKADYATVTIENSDEQDIILEVPTYFYHYNVHASFNEANSQYEDIYRPANFNGSPSSYLGQIIVPIVECFPRFLHLMIGKDHIFDKTTETDYDITVTAQSRLKKGSVIAQGSTLKAGSTLSPHSSLIYRRSTTRDILKPETFHFGLFT</sequence>
<name>A0ABQ9WVR0_9EUKA</name>
<reference evidence="1 2" key="1">
    <citation type="journal article" date="2022" name="bioRxiv">
        <title>Genomics of Preaxostyla Flagellates Illuminates Evolutionary Transitions and the Path Towards Mitochondrial Loss.</title>
        <authorList>
            <person name="Novak L.V.F."/>
            <person name="Treitli S.C."/>
            <person name="Pyrih J."/>
            <person name="Halakuc P."/>
            <person name="Pipaliya S.V."/>
            <person name="Vacek V."/>
            <person name="Brzon O."/>
            <person name="Soukal P."/>
            <person name="Eme L."/>
            <person name="Dacks J.B."/>
            <person name="Karnkowska A."/>
            <person name="Elias M."/>
            <person name="Hampl V."/>
        </authorList>
    </citation>
    <scope>NUCLEOTIDE SEQUENCE [LARGE SCALE GENOMIC DNA]</scope>
    <source>
        <strain evidence="1">NAU3</strain>
        <tissue evidence="1">Gut</tissue>
    </source>
</reference>
<proteinExistence type="predicted"/>
<accession>A0ABQ9WVR0</accession>
<protein>
    <submittedName>
        <fullName evidence="1">Uncharacterized protein</fullName>
    </submittedName>
</protein>
<comment type="caution">
    <text evidence="1">The sequence shown here is derived from an EMBL/GenBank/DDBJ whole genome shotgun (WGS) entry which is preliminary data.</text>
</comment>
<dbReference type="EMBL" id="JARBJD010000338">
    <property type="protein sequence ID" value="KAK2943582.1"/>
    <property type="molecule type" value="Genomic_DNA"/>
</dbReference>
<keyword evidence="2" id="KW-1185">Reference proteome</keyword>
<organism evidence="1 2">
    <name type="scientific">Blattamonas nauphoetae</name>
    <dbReference type="NCBI Taxonomy" id="2049346"/>
    <lineage>
        <taxon>Eukaryota</taxon>
        <taxon>Metamonada</taxon>
        <taxon>Preaxostyla</taxon>
        <taxon>Oxymonadida</taxon>
        <taxon>Blattamonas</taxon>
    </lineage>
</organism>
<evidence type="ECO:0000313" key="1">
    <source>
        <dbReference type="EMBL" id="KAK2943582.1"/>
    </source>
</evidence>
<evidence type="ECO:0000313" key="2">
    <source>
        <dbReference type="Proteomes" id="UP001281761"/>
    </source>
</evidence>
<dbReference type="Proteomes" id="UP001281761">
    <property type="component" value="Unassembled WGS sequence"/>
</dbReference>
<gene>
    <name evidence="1" type="ORF">BLNAU_21513</name>
</gene>